<proteinExistence type="predicted"/>
<name>A0A2K0TSG7_9HYPO</name>
<dbReference type="AlphaFoldDB" id="A0A2K0TSG7"/>
<evidence type="ECO:0000313" key="3">
    <source>
        <dbReference type="Proteomes" id="UP000236546"/>
    </source>
</evidence>
<dbReference type="Proteomes" id="UP000236546">
    <property type="component" value="Unassembled WGS sequence"/>
</dbReference>
<keyword evidence="1" id="KW-0812">Transmembrane</keyword>
<sequence length="158" mass="16652">MGLIVFATEAVATNIAPRYLVENEAVGGVAWATFSATLVNQLLFGAPNLLDRFKASSSKFAWLKLNDGRAVGAIIDSILTIPTLCCAGYHFFELSKKPAGQERSAAIMGEVYNIASCTATISYAVAVNLKDPITKPIPIAIMALANVTGAGLQTARAF</sequence>
<feature type="transmembrane region" description="Helical" evidence="1">
    <location>
        <begin position="70"/>
        <end position="91"/>
    </location>
</feature>
<protein>
    <submittedName>
        <fullName evidence="2">Uncharacterized protein</fullName>
    </submittedName>
</protein>
<feature type="transmembrane region" description="Helical" evidence="1">
    <location>
        <begin position="28"/>
        <end position="50"/>
    </location>
</feature>
<keyword evidence="1" id="KW-0472">Membrane</keyword>
<accession>A0A2K0TSG7</accession>
<dbReference type="OrthoDB" id="3235083at2759"/>
<feature type="transmembrane region" description="Helical" evidence="1">
    <location>
        <begin position="111"/>
        <end position="129"/>
    </location>
</feature>
<evidence type="ECO:0000256" key="1">
    <source>
        <dbReference type="SAM" id="Phobius"/>
    </source>
</evidence>
<comment type="caution">
    <text evidence="2">The sequence shown here is derived from an EMBL/GenBank/DDBJ whole genome shotgun (WGS) entry which is preliminary data.</text>
</comment>
<evidence type="ECO:0000313" key="2">
    <source>
        <dbReference type="EMBL" id="PNP48456.1"/>
    </source>
</evidence>
<organism evidence="2 3">
    <name type="scientific">Trichoderma gamsii</name>
    <dbReference type="NCBI Taxonomy" id="398673"/>
    <lineage>
        <taxon>Eukaryota</taxon>
        <taxon>Fungi</taxon>
        <taxon>Dikarya</taxon>
        <taxon>Ascomycota</taxon>
        <taxon>Pezizomycotina</taxon>
        <taxon>Sordariomycetes</taxon>
        <taxon>Hypocreomycetidae</taxon>
        <taxon>Hypocreales</taxon>
        <taxon>Hypocreaceae</taxon>
        <taxon>Trichoderma</taxon>
    </lineage>
</organism>
<gene>
    <name evidence="2" type="ORF">TGAMA5MH_00494</name>
</gene>
<reference evidence="2 3" key="1">
    <citation type="submission" date="2017-02" db="EMBL/GenBank/DDBJ databases">
        <title>Genomes of Trichoderma spp. with biocontrol activity.</title>
        <authorList>
            <person name="Gardiner D."/>
            <person name="Kazan K."/>
            <person name="Vos C."/>
            <person name="Harvey P."/>
        </authorList>
    </citation>
    <scope>NUCLEOTIDE SEQUENCE [LARGE SCALE GENOMIC DNA]</scope>
    <source>
        <strain evidence="2 3">A5MH</strain>
    </source>
</reference>
<keyword evidence="1" id="KW-1133">Transmembrane helix</keyword>
<dbReference type="EMBL" id="MTYH01000007">
    <property type="protein sequence ID" value="PNP48456.1"/>
    <property type="molecule type" value="Genomic_DNA"/>
</dbReference>